<name>A0A0K8NY05_PISS1</name>
<organism evidence="1 2">
    <name type="scientific">Piscinibacter sakaiensis</name>
    <name type="common">Ideonella sakaiensis</name>
    <dbReference type="NCBI Taxonomy" id="1547922"/>
    <lineage>
        <taxon>Bacteria</taxon>
        <taxon>Pseudomonadati</taxon>
        <taxon>Pseudomonadota</taxon>
        <taxon>Betaproteobacteria</taxon>
        <taxon>Burkholderiales</taxon>
        <taxon>Sphaerotilaceae</taxon>
        <taxon>Piscinibacter</taxon>
    </lineage>
</organism>
<comment type="caution">
    <text evidence="1">The sequence shown here is derived from an EMBL/GenBank/DDBJ whole genome shotgun (WGS) entry which is preliminary data.</text>
</comment>
<dbReference type="OrthoDB" id="8900899at2"/>
<dbReference type="SUPFAM" id="SSF74653">
    <property type="entry name" value="TolA/TonB C-terminal domain"/>
    <property type="match status" value="1"/>
</dbReference>
<dbReference type="RefSeq" id="WP_157548665.1">
    <property type="nucleotide sequence ID" value="NZ_BBYR01000011.1"/>
</dbReference>
<evidence type="ECO:0000313" key="2">
    <source>
        <dbReference type="Proteomes" id="UP000037660"/>
    </source>
</evidence>
<sequence length="133" mass="14216">MASAPPDAPGLPPTLDPRAVVDGYVLRRALDTPPRPRSEVPLAWPPGWFSSGPMVGAFTVFIDERGVVQRIVADGPTLPPRLQQAAEEAFKATAFEPGRVGAQAVKSLIRVEVAFTQDTPVQGAPTVVRQRPL</sequence>
<gene>
    <name evidence="1" type="ORF">ISF6_0298</name>
</gene>
<evidence type="ECO:0000313" key="1">
    <source>
        <dbReference type="EMBL" id="GAP34815.1"/>
    </source>
</evidence>
<reference evidence="1 2" key="2">
    <citation type="journal article" date="2016" name="Science">
        <title>A bacterium that degrades and assimilates poly(ethylene terephthalate).</title>
        <authorList>
            <person name="Yoshida S."/>
            <person name="Hiraga K."/>
            <person name="Takehana T."/>
            <person name="Taniguchi I."/>
            <person name="Yamaji H."/>
            <person name="Maeda Y."/>
            <person name="Toyohara K."/>
            <person name="Miyamoto K."/>
            <person name="Kimura Y."/>
            <person name="Oda K."/>
        </authorList>
    </citation>
    <scope>NUCLEOTIDE SEQUENCE [LARGE SCALE GENOMIC DNA]</scope>
    <source>
        <strain evidence="2">NBRC 110686 / TISTR 2288 / 201-F6</strain>
    </source>
</reference>
<keyword evidence="2" id="KW-1185">Reference proteome</keyword>
<protein>
    <submittedName>
        <fullName evidence="1">TonB domain protein</fullName>
    </submittedName>
</protein>
<accession>A0A0K8NY05</accession>
<dbReference type="Proteomes" id="UP000037660">
    <property type="component" value="Unassembled WGS sequence"/>
</dbReference>
<reference evidence="2" key="1">
    <citation type="submission" date="2015-07" db="EMBL/GenBank/DDBJ databases">
        <title>Discovery of a poly(ethylene terephthalate assimilation.</title>
        <authorList>
            <person name="Yoshida S."/>
            <person name="Hiraga K."/>
            <person name="Takehana T."/>
            <person name="Taniguchi I."/>
            <person name="Yamaji H."/>
            <person name="Maeda Y."/>
            <person name="Toyohara K."/>
            <person name="Miyamoto K."/>
            <person name="Kimura Y."/>
            <person name="Oda K."/>
        </authorList>
    </citation>
    <scope>NUCLEOTIDE SEQUENCE [LARGE SCALE GENOMIC DNA]</scope>
    <source>
        <strain evidence="2">NBRC 110686 / TISTR 2288 / 201-F6</strain>
    </source>
</reference>
<dbReference type="AlphaFoldDB" id="A0A0K8NY05"/>
<dbReference type="Gene3D" id="3.30.1150.10">
    <property type="match status" value="1"/>
</dbReference>
<proteinExistence type="predicted"/>
<dbReference type="EMBL" id="BBYR01000011">
    <property type="protein sequence ID" value="GAP34815.1"/>
    <property type="molecule type" value="Genomic_DNA"/>
</dbReference>